<dbReference type="SUPFAM" id="SSF48371">
    <property type="entry name" value="ARM repeat"/>
    <property type="match status" value="1"/>
</dbReference>
<evidence type="ECO:0000313" key="3">
    <source>
        <dbReference type="Proteomes" id="UP000295781"/>
    </source>
</evidence>
<sequence length="276" mass="29759">MTLLPGTRGHVVGLAAIAFSTRSASANRSSPRPSRSCSYPSAAAVSSASASSRTTTSPAVRAETPGEPLPNSVPGLDRRRAAVDVPQTSLNLDEPGSLDVLVRRSVEARDQALRDVCSRLRRKLQGLGEHGIRRTGDPDARLLATLVFKPKVLSADELDAMVREIGYPKLLDWSIVNVVKASRHVEELRVRWKDSASALVGRAGWSLTTDRVVTRPAGLDLPALLDQIEAEMKTAPGPKRWSMNHCLAEIGIRNPASAIPRCAPAPCRRIDINYPA</sequence>
<dbReference type="Proteomes" id="UP000295781">
    <property type="component" value="Chromosome"/>
</dbReference>
<dbReference type="AlphaFoldDB" id="A0A4V0NCZ5"/>
<dbReference type="Pfam" id="PF08713">
    <property type="entry name" value="DNA_alkylation"/>
    <property type="match status" value="1"/>
</dbReference>
<feature type="compositionally biased region" description="Low complexity" evidence="1">
    <location>
        <begin position="22"/>
        <end position="62"/>
    </location>
</feature>
<accession>A0A4V0NCZ5</accession>
<dbReference type="PANTHER" id="PTHR41291">
    <property type="entry name" value="DNA ALKYLATION REPAIR PROTEIN"/>
    <property type="match status" value="1"/>
</dbReference>
<protein>
    <recommendedName>
        <fullName evidence="4">DNA alkylation repair protein</fullName>
    </recommendedName>
</protein>
<feature type="region of interest" description="Disordered" evidence="1">
    <location>
        <begin position="22"/>
        <end position="77"/>
    </location>
</feature>
<proteinExistence type="predicted"/>
<dbReference type="EMBL" id="CP012670">
    <property type="protein sequence ID" value="AUX20892.1"/>
    <property type="molecule type" value="Genomic_DNA"/>
</dbReference>
<organism evidence="2 3">
    <name type="scientific">Sorangium cellulosum</name>
    <name type="common">Polyangium cellulosum</name>
    <dbReference type="NCBI Taxonomy" id="56"/>
    <lineage>
        <taxon>Bacteria</taxon>
        <taxon>Pseudomonadati</taxon>
        <taxon>Myxococcota</taxon>
        <taxon>Polyangia</taxon>
        <taxon>Polyangiales</taxon>
        <taxon>Polyangiaceae</taxon>
        <taxon>Sorangium</taxon>
    </lineage>
</organism>
<reference evidence="2 3" key="1">
    <citation type="submission" date="2015-09" db="EMBL/GenBank/DDBJ databases">
        <title>Sorangium comparison.</title>
        <authorList>
            <person name="Zaburannyi N."/>
            <person name="Bunk B."/>
            <person name="Overmann J."/>
            <person name="Mueller R."/>
        </authorList>
    </citation>
    <scope>NUCLEOTIDE SEQUENCE [LARGE SCALE GENOMIC DNA]</scope>
    <source>
        <strain evidence="2 3">So ceGT47</strain>
    </source>
</reference>
<dbReference type="InterPro" id="IPR014825">
    <property type="entry name" value="DNA_alkylation"/>
</dbReference>
<name>A0A4V0NCZ5_SORCE</name>
<evidence type="ECO:0008006" key="4">
    <source>
        <dbReference type="Google" id="ProtNLM"/>
    </source>
</evidence>
<evidence type="ECO:0000313" key="2">
    <source>
        <dbReference type="EMBL" id="AUX20892.1"/>
    </source>
</evidence>
<evidence type="ECO:0000256" key="1">
    <source>
        <dbReference type="SAM" id="MobiDB-lite"/>
    </source>
</evidence>
<dbReference type="PANTHER" id="PTHR41291:SF1">
    <property type="entry name" value="DNA ALKYLATION REPAIR PROTEIN"/>
    <property type="match status" value="1"/>
</dbReference>
<dbReference type="InterPro" id="IPR016024">
    <property type="entry name" value="ARM-type_fold"/>
</dbReference>
<gene>
    <name evidence="2" type="ORF">SOCEGT47_013680</name>
</gene>